<feature type="compositionally biased region" description="Low complexity" evidence="1">
    <location>
        <begin position="11"/>
        <end position="22"/>
    </location>
</feature>
<feature type="compositionally biased region" description="Polar residues" evidence="1">
    <location>
        <begin position="24"/>
        <end position="33"/>
    </location>
</feature>
<reference evidence="2 3" key="1">
    <citation type="submission" date="2015-09" db="EMBL/GenBank/DDBJ databases">
        <title>Host preference determinants of Valsa canker pathogens revealed by comparative genomics.</title>
        <authorList>
            <person name="Yin Z."/>
            <person name="Huang L."/>
        </authorList>
    </citation>
    <scope>NUCLEOTIDE SEQUENCE [LARGE SCALE GENOMIC DNA]</scope>
    <source>
        <strain evidence="2 3">YSFL</strain>
    </source>
</reference>
<accession>A0A423WBB8</accession>
<evidence type="ECO:0000256" key="1">
    <source>
        <dbReference type="SAM" id="MobiDB-lite"/>
    </source>
</evidence>
<feature type="region of interest" description="Disordered" evidence="1">
    <location>
        <begin position="1"/>
        <end position="50"/>
    </location>
</feature>
<proteinExistence type="predicted"/>
<protein>
    <submittedName>
        <fullName evidence="2">Uncharacterized protein</fullName>
    </submittedName>
</protein>
<keyword evidence="3" id="KW-1185">Reference proteome</keyword>
<dbReference type="EMBL" id="LJZO01000008">
    <property type="protein sequence ID" value="ROW00583.1"/>
    <property type="molecule type" value="Genomic_DNA"/>
</dbReference>
<dbReference type="OrthoDB" id="5226202at2759"/>
<evidence type="ECO:0000313" key="3">
    <source>
        <dbReference type="Proteomes" id="UP000284375"/>
    </source>
</evidence>
<gene>
    <name evidence="2" type="ORF">VSDG_03352</name>
</gene>
<dbReference type="AlphaFoldDB" id="A0A423WBB8"/>
<feature type="compositionally biased region" description="Polar residues" evidence="1">
    <location>
        <begin position="1"/>
        <end position="10"/>
    </location>
</feature>
<evidence type="ECO:0000313" key="2">
    <source>
        <dbReference type="EMBL" id="ROW00583.1"/>
    </source>
</evidence>
<sequence>MTSFETTRTYSSHSASSAGDDSQATRLSNNLNPRTGRPLRNVTPYGRHSNDWLFGSVAVKESIRRGVKKVFLAVGSPGHVPPQSKRAIAQ</sequence>
<name>A0A423WBB8_CYTCH</name>
<comment type="caution">
    <text evidence="2">The sequence shown here is derived from an EMBL/GenBank/DDBJ whole genome shotgun (WGS) entry which is preliminary data.</text>
</comment>
<dbReference type="Proteomes" id="UP000284375">
    <property type="component" value="Unassembled WGS sequence"/>
</dbReference>
<organism evidence="2 3">
    <name type="scientific">Cytospora chrysosperma</name>
    <name type="common">Cytospora canker fungus</name>
    <name type="synonym">Sphaeria chrysosperma</name>
    <dbReference type="NCBI Taxonomy" id="252740"/>
    <lineage>
        <taxon>Eukaryota</taxon>
        <taxon>Fungi</taxon>
        <taxon>Dikarya</taxon>
        <taxon>Ascomycota</taxon>
        <taxon>Pezizomycotina</taxon>
        <taxon>Sordariomycetes</taxon>
        <taxon>Sordariomycetidae</taxon>
        <taxon>Diaporthales</taxon>
        <taxon>Cytosporaceae</taxon>
        <taxon>Cytospora</taxon>
    </lineage>
</organism>